<dbReference type="EMBL" id="PYDT01000006">
    <property type="protein sequence ID" value="THU58298.1"/>
    <property type="molecule type" value="Genomic_DNA"/>
</dbReference>
<protein>
    <submittedName>
        <fullName evidence="1">Uncharacterized protein</fullName>
    </submittedName>
</protein>
<organism evidence="1 2">
    <name type="scientific">Musa balbisiana</name>
    <name type="common">Banana</name>
    <dbReference type="NCBI Taxonomy" id="52838"/>
    <lineage>
        <taxon>Eukaryota</taxon>
        <taxon>Viridiplantae</taxon>
        <taxon>Streptophyta</taxon>
        <taxon>Embryophyta</taxon>
        <taxon>Tracheophyta</taxon>
        <taxon>Spermatophyta</taxon>
        <taxon>Magnoliopsida</taxon>
        <taxon>Liliopsida</taxon>
        <taxon>Zingiberales</taxon>
        <taxon>Musaceae</taxon>
        <taxon>Musa</taxon>
    </lineage>
</organism>
<evidence type="ECO:0000313" key="1">
    <source>
        <dbReference type="EMBL" id="THU58298.1"/>
    </source>
</evidence>
<reference evidence="1 2" key="1">
    <citation type="journal article" date="2019" name="Nat. Plants">
        <title>Genome sequencing of Musa balbisiana reveals subgenome evolution and function divergence in polyploid bananas.</title>
        <authorList>
            <person name="Yao X."/>
        </authorList>
    </citation>
    <scope>NUCLEOTIDE SEQUENCE [LARGE SCALE GENOMIC DNA]</scope>
    <source>
        <strain evidence="2">cv. DH-PKW</strain>
        <tissue evidence="1">Leaves</tissue>
    </source>
</reference>
<gene>
    <name evidence="1" type="ORF">C4D60_Mb03t12740</name>
</gene>
<name>A0A4S8J9H2_MUSBA</name>
<dbReference type="Proteomes" id="UP000317650">
    <property type="component" value="Chromosome 3"/>
</dbReference>
<proteinExistence type="predicted"/>
<accession>A0A4S8J9H2</accession>
<comment type="caution">
    <text evidence="1">The sequence shown here is derived from an EMBL/GenBank/DDBJ whole genome shotgun (WGS) entry which is preliminary data.</text>
</comment>
<dbReference type="AlphaFoldDB" id="A0A4S8J9H2"/>
<sequence>MVFFNGTWNANYVFKSIQEFILKQLYIVIVAAIQGYIGHEVDSEVHSYHVYFSSLYEASFHVRTGRHFPTLTEIDFCREPAGIWLKHLRITILKRSLQFKA</sequence>
<evidence type="ECO:0000313" key="2">
    <source>
        <dbReference type="Proteomes" id="UP000317650"/>
    </source>
</evidence>
<keyword evidence="2" id="KW-1185">Reference proteome</keyword>